<sequence>MQAETSRSVSITTSSSTEKSSTNNSHTNIVHTTTLIADPYNLDKIWSDL</sequence>
<protein>
    <submittedName>
        <fullName evidence="2">Uncharacterized protein</fullName>
    </submittedName>
</protein>
<organism evidence="2">
    <name type="scientific">Arundo donax</name>
    <name type="common">Giant reed</name>
    <name type="synonym">Donax arundinaceus</name>
    <dbReference type="NCBI Taxonomy" id="35708"/>
    <lineage>
        <taxon>Eukaryota</taxon>
        <taxon>Viridiplantae</taxon>
        <taxon>Streptophyta</taxon>
        <taxon>Embryophyta</taxon>
        <taxon>Tracheophyta</taxon>
        <taxon>Spermatophyta</taxon>
        <taxon>Magnoliopsida</taxon>
        <taxon>Liliopsida</taxon>
        <taxon>Poales</taxon>
        <taxon>Poaceae</taxon>
        <taxon>PACMAD clade</taxon>
        <taxon>Arundinoideae</taxon>
        <taxon>Arundineae</taxon>
        <taxon>Arundo</taxon>
    </lineage>
</organism>
<proteinExistence type="predicted"/>
<evidence type="ECO:0000313" key="2">
    <source>
        <dbReference type="EMBL" id="JAE38433.1"/>
    </source>
</evidence>
<reference evidence="2" key="2">
    <citation type="journal article" date="2015" name="Data Brief">
        <title>Shoot transcriptome of the giant reed, Arundo donax.</title>
        <authorList>
            <person name="Barrero R.A."/>
            <person name="Guerrero F.D."/>
            <person name="Moolhuijzen P."/>
            <person name="Goolsby J.A."/>
            <person name="Tidwell J."/>
            <person name="Bellgard S.E."/>
            <person name="Bellgard M.I."/>
        </authorList>
    </citation>
    <scope>NUCLEOTIDE SEQUENCE</scope>
    <source>
        <tissue evidence="2">Shoot tissue taken approximately 20 cm above the soil surface</tissue>
    </source>
</reference>
<evidence type="ECO:0000256" key="1">
    <source>
        <dbReference type="SAM" id="MobiDB-lite"/>
    </source>
</evidence>
<feature type="region of interest" description="Disordered" evidence="1">
    <location>
        <begin position="1"/>
        <end position="26"/>
    </location>
</feature>
<dbReference type="AlphaFoldDB" id="A0A0A9HZT6"/>
<accession>A0A0A9HZT6</accession>
<name>A0A0A9HZT6_ARUDO</name>
<dbReference type="EMBL" id="GBRH01159463">
    <property type="protein sequence ID" value="JAE38433.1"/>
    <property type="molecule type" value="Transcribed_RNA"/>
</dbReference>
<reference evidence="2" key="1">
    <citation type="submission" date="2014-09" db="EMBL/GenBank/DDBJ databases">
        <authorList>
            <person name="Magalhaes I.L.F."/>
            <person name="Oliveira U."/>
            <person name="Santos F.R."/>
            <person name="Vidigal T.H.D.A."/>
            <person name="Brescovit A.D."/>
            <person name="Santos A.J."/>
        </authorList>
    </citation>
    <scope>NUCLEOTIDE SEQUENCE</scope>
    <source>
        <tissue evidence="2">Shoot tissue taken approximately 20 cm above the soil surface</tissue>
    </source>
</reference>